<dbReference type="EMBL" id="UZAL01040308">
    <property type="protein sequence ID" value="VDP76820.1"/>
    <property type="molecule type" value="Genomic_DNA"/>
</dbReference>
<dbReference type="AlphaFoldDB" id="A0A3P8GF22"/>
<evidence type="ECO:0000313" key="2">
    <source>
        <dbReference type="Proteomes" id="UP000269396"/>
    </source>
</evidence>
<gene>
    <name evidence="1" type="ORF">SMTD_LOCUS18343</name>
</gene>
<organism evidence="1 2">
    <name type="scientific">Schistosoma mattheei</name>
    <dbReference type="NCBI Taxonomy" id="31246"/>
    <lineage>
        <taxon>Eukaryota</taxon>
        <taxon>Metazoa</taxon>
        <taxon>Spiralia</taxon>
        <taxon>Lophotrochozoa</taxon>
        <taxon>Platyhelminthes</taxon>
        <taxon>Trematoda</taxon>
        <taxon>Digenea</taxon>
        <taxon>Strigeidida</taxon>
        <taxon>Schistosomatoidea</taxon>
        <taxon>Schistosomatidae</taxon>
        <taxon>Schistosoma</taxon>
    </lineage>
</organism>
<protein>
    <submittedName>
        <fullName evidence="1">Uncharacterized protein</fullName>
    </submittedName>
</protein>
<reference evidence="1 2" key="1">
    <citation type="submission" date="2018-11" db="EMBL/GenBank/DDBJ databases">
        <authorList>
            <consortium name="Pathogen Informatics"/>
        </authorList>
    </citation>
    <scope>NUCLEOTIDE SEQUENCE [LARGE SCALE GENOMIC DNA]</scope>
    <source>
        <strain>Denwood</strain>
        <strain evidence="2">Zambia</strain>
    </source>
</reference>
<name>A0A3P8GF22_9TREM</name>
<dbReference type="Proteomes" id="UP000269396">
    <property type="component" value="Unassembled WGS sequence"/>
</dbReference>
<accession>A0A3P8GF22</accession>
<evidence type="ECO:0000313" key="1">
    <source>
        <dbReference type="EMBL" id="VDP76820.1"/>
    </source>
</evidence>
<sequence>MHCIHVLTRVMSNEILYFSSKCESVELCGFFSISTLFSLTDSLCATSE</sequence>
<proteinExistence type="predicted"/>
<keyword evidence="2" id="KW-1185">Reference proteome</keyword>